<protein>
    <submittedName>
        <fullName evidence="2">Uncharacterized protein</fullName>
    </submittedName>
</protein>
<dbReference type="EMBL" id="JAHRIP010052664">
    <property type="protein sequence ID" value="MEQ2301449.1"/>
    <property type="molecule type" value="Genomic_DNA"/>
</dbReference>
<evidence type="ECO:0000256" key="1">
    <source>
        <dbReference type="SAM" id="Phobius"/>
    </source>
</evidence>
<proteinExistence type="predicted"/>
<evidence type="ECO:0000313" key="2">
    <source>
        <dbReference type="EMBL" id="MEQ2301449.1"/>
    </source>
</evidence>
<sequence length="145" mass="14741">MLNQIVGLDKSGDSLVASSCGALLLIQGVVWVWGIRGVPWLGSLGGLAAGAVALNGIGFWWLPGVTSGGCIQCFLGAYAGRHRLLAWWPRSSWGGLEFLGRVAPGLGPGRFGSWGALSSGFGPVHALAPGPGLEVFGALVSLGTS</sequence>
<organism evidence="2 3">
    <name type="scientific">Ameca splendens</name>
    <dbReference type="NCBI Taxonomy" id="208324"/>
    <lineage>
        <taxon>Eukaryota</taxon>
        <taxon>Metazoa</taxon>
        <taxon>Chordata</taxon>
        <taxon>Craniata</taxon>
        <taxon>Vertebrata</taxon>
        <taxon>Euteleostomi</taxon>
        <taxon>Actinopterygii</taxon>
        <taxon>Neopterygii</taxon>
        <taxon>Teleostei</taxon>
        <taxon>Neoteleostei</taxon>
        <taxon>Acanthomorphata</taxon>
        <taxon>Ovalentaria</taxon>
        <taxon>Atherinomorphae</taxon>
        <taxon>Cyprinodontiformes</taxon>
        <taxon>Goodeidae</taxon>
        <taxon>Ameca</taxon>
    </lineage>
</organism>
<accession>A0ABV0Z5G4</accession>
<name>A0ABV0Z5G4_9TELE</name>
<evidence type="ECO:0000313" key="3">
    <source>
        <dbReference type="Proteomes" id="UP001469553"/>
    </source>
</evidence>
<keyword evidence="3" id="KW-1185">Reference proteome</keyword>
<gene>
    <name evidence="2" type="ORF">AMECASPLE_036191</name>
</gene>
<keyword evidence="1" id="KW-0812">Transmembrane</keyword>
<feature type="transmembrane region" description="Helical" evidence="1">
    <location>
        <begin position="15"/>
        <end position="33"/>
    </location>
</feature>
<reference evidence="2 3" key="1">
    <citation type="submission" date="2021-06" db="EMBL/GenBank/DDBJ databases">
        <authorList>
            <person name="Palmer J.M."/>
        </authorList>
    </citation>
    <scope>NUCLEOTIDE SEQUENCE [LARGE SCALE GENOMIC DNA]</scope>
    <source>
        <strain evidence="2 3">AS_MEX2019</strain>
        <tissue evidence="2">Muscle</tissue>
    </source>
</reference>
<dbReference type="Proteomes" id="UP001469553">
    <property type="component" value="Unassembled WGS sequence"/>
</dbReference>
<comment type="caution">
    <text evidence="2">The sequence shown here is derived from an EMBL/GenBank/DDBJ whole genome shotgun (WGS) entry which is preliminary data.</text>
</comment>
<feature type="transmembrane region" description="Helical" evidence="1">
    <location>
        <begin position="40"/>
        <end position="62"/>
    </location>
</feature>
<keyword evidence="1" id="KW-1133">Transmembrane helix</keyword>
<keyword evidence="1" id="KW-0472">Membrane</keyword>